<proteinExistence type="evidence at transcript level"/>
<name>D1FPV6_SIMNI</name>
<evidence type="ECO:0000313" key="3">
    <source>
        <dbReference type="EMBL" id="ACZ28211.1"/>
    </source>
</evidence>
<accession>D1FPV6</accession>
<dbReference type="PROSITE" id="PS50231">
    <property type="entry name" value="RICIN_B_LECTIN"/>
    <property type="match status" value="1"/>
</dbReference>
<feature type="signal peptide" evidence="1">
    <location>
        <begin position="1"/>
        <end position="23"/>
    </location>
</feature>
<keyword evidence="1" id="KW-0732">Signal</keyword>
<evidence type="ECO:0000259" key="2">
    <source>
        <dbReference type="Pfam" id="PF00652"/>
    </source>
</evidence>
<dbReference type="AlphaFoldDB" id="D1FPV6"/>
<dbReference type="InterPro" id="IPR000772">
    <property type="entry name" value="Ricin_B_lectin"/>
</dbReference>
<feature type="domain" description="Ricin B lectin" evidence="2">
    <location>
        <begin position="70"/>
        <end position="127"/>
    </location>
</feature>
<dbReference type="Pfam" id="PF00652">
    <property type="entry name" value="Ricin_B_lectin"/>
    <property type="match status" value="1"/>
</dbReference>
<dbReference type="InterPro" id="IPR035992">
    <property type="entry name" value="Ricin_B-like_lectins"/>
</dbReference>
<protein>
    <submittedName>
        <fullName evidence="3">Salivary protein</fullName>
    </submittedName>
</protein>
<organism evidence="3">
    <name type="scientific">Simulium nigrimanum</name>
    <name type="common">Black fly</name>
    <dbReference type="NCBI Taxonomy" id="683695"/>
    <lineage>
        <taxon>Eukaryota</taxon>
        <taxon>Metazoa</taxon>
        <taxon>Ecdysozoa</taxon>
        <taxon>Arthropoda</taxon>
        <taxon>Hexapoda</taxon>
        <taxon>Insecta</taxon>
        <taxon>Pterygota</taxon>
        <taxon>Neoptera</taxon>
        <taxon>Endopterygota</taxon>
        <taxon>Diptera</taxon>
        <taxon>Nematocera</taxon>
        <taxon>Chironomoidea</taxon>
        <taxon>Simuliidae</taxon>
        <taxon>Simulium</taxon>
    </lineage>
</organism>
<sequence>MTKAYICLSTVAVIAQLVALGSAKITQSCIALIERGESGALYLYDDYKGGVWYGAGMATKTKWDVLDGERLKNQATGKCLYARPQKDGAINHYAGTKDCGSGDDQKWTLDRDGRVRNVQTGTELSLSEANYSVLLREPGTRFKVDGC</sequence>
<dbReference type="Gene3D" id="2.80.10.50">
    <property type="match status" value="1"/>
</dbReference>
<dbReference type="SUPFAM" id="SSF50370">
    <property type="entry name" value="Ricin B-like lectins"/>
    <property type="match status" value="1"/>
</dbReference>
<reference evidence="3" key="1">
    <citation type="submission" date="2009-10" db="EMBL/GenBank/DDBJ databases">
        <title>An Insight into the Sialotranscriptome of Simulium nigrimanum, a Black Fly Associated with Fogo Selvagem in South America.</title>
        <authorList>
            <person name="Ribeiro J.M.C."/>
            <person name="Valenzuela J.G."/>
            <person name="Pham V.M."/>
            <person name="Kleeman L."/>
            <person name="Barbian K.D."/>
            <person name="Favreau A.J."/>
            <person name="Eaton D.P."/>
            <person name="Aoki V."/>
            <person name="Hans-Filho G."/>
            <person name="Rivitti E.A."/>
            <person name="Diaz L.A."/>
        </authorList>
    </citation>
    <scope>NUCLEOTIDE SEQUENCE</scope>
    <source>
        <tissue evidence="3">Salivary glands</tissue>
    </source>
</reference>
<dbReference type="EMBL" id="EZ419856">
    <property type="protein sequence ID" value="ACZ28211.1"/>
    <property type="molecule type" value="mRNA"/>
</dbReference>
<feature type="chain" id="PRO_5003021781" evidence="1">
    <location>
        <begin position="24"/>
        <end position="147"/>
    </location>
</feature>
<evidence type="ECO:0000256" key="1">
    <source>
        <dbReference type="SAM" id="SignalP"/>
    </source>
</evidence>